<evidence type="ECO:0000313" key="10">
    <source>
        <dbReference type="EMBL" id="KDA54488.1"/>
    </source>
</evidence>
<dbReference type="GO" id="GO:0000160">
    <property type="term" value="P:phosphorelay signal transduction system"/>
    <property type="evidence" value="ECO:0007669"/>
    <property type="project" value="InterPro"/>
</dbReference>
<dbReference type="PROSITE" id="PS00676">
    <property type="entry name" value="SIGMA54_INTERACT_2"/>
    <property type="match status" value="1"/>
</dbReference>
<dbReference type="InterPro" id="IPR058031">
    <property type="entry name" value="AAA_lid_NorR"/>
</dbReference>
<evidence type="ECO:0000313" key="11">
    <source>
        <dbReference type="Proteomes" id="UP000027284"/>
    </source>
</evidence>
<dbReference type="RefSeq" id="WP_038047365.1">
    <property type="nucleotide sequence ID" value="NZ_JMFG01000007.1"/>
</dbReference>
<evidence type="ECO:0000256" key="1">
    <source>
        <dbReference type="ARBA" id="ARBA00022741"/>
    </source>
</evidence>
<dbReference type="SMART" id="SM00382">
    <property type="entry name" value="AAA"/>
    <property type="match status" value="1"/>
</dbReference>
<evidence type="ECO:0000256" key="5">
    <source>
        <dbReference type="ARBA" id="ARBA00023159"/>
    </source>
</evidence>
<dbReference type="GO" id="GO:0006355">
    <property type="term" value="P:regulation of DNA-templated transcription"/>
    <property type="evidence" value="ECO:0007669"/>
    <property type="project" value="InterPro"/>
</dbReference>
<dbReference type="InterPro" id="IPR003593">
    <property type="entry name" value="AAA+_ATPase"/>
</dbReference>
<comment type="caution">
    <text evidence="10">The sequence shown here is derived from an EMBL/GenBank/DDBJ whole genome shotgun (WGS) entry which is preliminary data.</text>
</comment>
<dbReference type="FunFam" id="1.10.8.60:FF:000014">
    <property type="entry name" value="DNA-binding transcriptional regulator NtrC"/>
    <property type="match status" value="1"/>
</dbReference>
<dbReference type="Pfam" id="PF02954">
    <property type="entry name" value="HTH_8"/>
    <property type="match status" value="1"/>
</dbReference>
<dbReference type="CDD" id="cd00156">
    <property type="entry name" value="REC"/>
    <property type="match status" value="1"/>
</dbReference>
<feature type="domain" description="Sigma-54 factor interaction" evidence="8">
    <location>
        <begin position="131"/>
        <end position="360"/>
    </location>
</feature>
<dbReference type="PROSITE" id="PS00688">
    <property type="entry name" value="SIGMA54_INTERACT_3"/>
    <property type="match status" value="1"/>
</dbReference>
<evidence type="ECO:0000256" key="2">
    <source>
        <dbReference type="ARBA" id="ARBA00022840"/>
    </source>
</evidence>
<gene>
    <name evidence="10" type="ORF">EG19_10985</name>
</gene>
<evidence type="ECO:0000256" key="3">
    <source>
        <dbReference type="ARBA" id="ARBA00023015"/>
    </source>
</evidence>
<feature type="domain" description="Response regulatory" evidence="9">
    <location>
        <begin position="4"/>
        <end position="118"/>
    </location>
</feature>
<keyword evidence="3" id="KW-0805">Transcription regulation</keyword>
<dbReference type="InterPro" id="IPR011006">
    <property type="entry name" value="CheY-like_superfamily"/>
</dbReference>
<evidence type="ECO:0000256" key="4">
    <source>
        <dbReference type="ARBA" id="ARBA00023125"/>
    </source>
</evidence>
<dbReference type="Gene3D" id="3.40.50.2300">
    <property type="match status" value="1"/>
</dbReference>
<dbReference type="STRING" id="1312852.EG19_10985"/>
<proteinExistence type="predicted"/>
<dbReference type="Gene3D" id="3.40.50.300">
    <property type="entry name" value="P-loop containing nucleotide triphosphate hydrolases"/>
    <property type="match status" value="1"/>
</dbReference>
<dbReference type="InterPro" id="IPR025662">
    <property type="entry name" value="Sigma_54_int_dom_ATP-bd_1"/>
</dbReference>
<evidence type="ECO:0000259" key="8">
    <source>
        <dbReference type="PROSITE" id="PS50045"/>
    </source>
</evidence>
<dbReference type="GO" id="GO:0043565">
    <property type="term" value="F:sequence-specific DNA binding"/>
    <property type="evidence" value="ECO:0007669"/>
    <property type="project" value="InterPro"/>
</dbReference>
<dbReference type="InterPro" id="IPR027417">
    <property type="entry name" value="P-loop_NTPase"/>
</dbReference>
<dbReference type="Proteomes" id="UP000027284">
    <property type="component" value="Unassembled WGS sequence"/>
</dbReference>
<dbReference type="FunFam" id="3.40.50.300:FF:000006">
    <property type="entry name" value="DNA-binding transcriptional regulator NtrC"/>
    <property type="match status" value="1"/>
</dbReference>
<dbReference type="Gene3D" id="1.10.8.60">
    <property type="match status" value="1"/>
</dbReference>
<sequence length="447" mass="49795">MPPRILVVDDEAPMRELLRIILEAEGYHVAEASTLSEAHAQLHRNRFDLVVCDIYLPDGNGLELIRTARQNNQETPFVVITAHTTPAQAITALREGAVDYLSKPFDVEVLKAVVGKHLAPAAPQPVAFFGFLGQAPSLWPILQRLPQVARSDATVLITGESGTGKELLARAIHAASPRAAAPFVPVNCGALPEPLLESELFGHARGAFTGAVREKKGLFLEAHGGTLFLDEVGELPLTMQVKLLRALQERRIRPVGDNREIEVDVRIIAATNRDLEKLLKEGQFREDLYYRLNVIHLHVPPLRERREDIPELARHFVSRACNRLKLPTKQIHRDVMAVLENYPWPGNVRELENIMERAVALEPSSVITLSALPTTLLGQGEMAPSSGPVRLPEGGLDVEAHLHELRREYMRQALARTGGVQKEAAKLLRMSYRAFRYHVAKYKLVED</sequence>
<protein>
    <recommendedName>
        <fullName evidence="12">Sigma-54-dependent Fis family transcriptional regulator</fullName>
    </recommendedName>
</protein>
<dbReference type="PANTHER" id="PTHR32071:SF113">
    <property type="entry name" value="ALGINATE BIOSYNTHESIS TRANSCRIPTIONAL REGULATORY PROTEIN ALGB"/>
    <property type="match status" value="1"/>
</dbReference>
<feature type="modified residue" description="4-aspartylphosphate" evidence="7">
    <location>
        <position position="53"/>
    </location>
</feature>
<dbReference type="AlphaFoldDB" id="A0A062XUI0"/>
<keyword evidence="7" id="KW-0597">Phosphoprotein</keyword>
<evidence type="ECO:0000259" key="9">
    <source>
        <dbReference type="PROSITE" id="PS50110"/>
    </source>
</evidence>
<evidence type="ECO:0008006" key="12">
    <source>
        <dbReference type="Google" id="ProtNLM"/>
    </source>
</evidence>
<accession>A0A062XUI0</accession>
<dbReference type="PROSITE" id="PS50110">
    <property type="entry name" value="RESPONSE_REGULATORY"/>
    <property type="match status" value="1"/>
</dbReference>
<dbReference type="EMBL" id="JMFG01000007">
    <property type="protein sequence ID" value="KDA54488.1"/>
    <property type="molecule type" value="Genomic_DNA"/>
</dbReference>
<dbReference type="InterPro" id="IPR025944">
    <property type="entry name" value="Sigma_54_int_dom_CS"/>
</dbReference>
<dbReference type="InterPro" id="IPR001789">
    <property type="entry name" value="Sig_transdc_resp-reg_receiver"/>
</dbReference>
<dbReference type="PROSITE" id="PS50045">
    <property type="entry name" value="SIGMA54_INTERACT_4"/>
    <property type="match status" value="1"/>
</dbReference>
<dbReference type="InterPro" id="IPR002197">
    <property type="entry name" value="HTH_Fis"/>
</dbReference>
<dbReference type="SUPFAM" id="SSF52172">
    <property type="entry name" value="CheY-like"/>
    <property type="match status" value="1"/>
</dbReference>
<dbReference type="GO" id="GO:0005524">
    <property type="term" value="F:ATP binding"/>
    <property type="evidence" value="ECO:0007669"/>
    <property type="project" value="UniProtKB-KW"/>
</dbReference>
<dbReference type="Pfam" id="PF25601">
    <property type="entry name" value="AAA_lid_14"/>
    <property type="match status" value="1"/>
</dbReference>
<dbReference type="SUPFAM" id="SSF46689">
    <property type="entry name" value="Homeodomain-like"/>
    <property type="match status" value="1"/>
</dbReference>
<keyword evidence="11" id="KW-1185">Reference proteome</keyword>
<organism evidence="10 11">
    <name type="scientific">Thermoanaerobaculum aquaticum</name>
    <dbReference type="NCBI Taxonomy" id="1312852"/>
    <lineage>
        <taxon>Bacteria</taxon>
        <taxon>Pseudomonadati</taxon>
        <taxon>Acidobacteriota</taxon>
        <taxon>Thermoanaerobaculia</taxon>
        <taxon>Thermoanaerobaculales</taxon>
        <taxon>Thermoanaerobaculaceae</taxon>
        <taxon>Thermoanaerobaculum</taxon>
    </lineage>
</organism>
<dbReference type="PANTHER" id="PTHR32071">
    <property type="entry name" value="TRANSCRIPTIONAL REGULATORY PROTEIN"/>
    <property type="match status" value="1"/>
</dbReference>
<keyword evidence="2" id="KW-0067">ATP-binding</keyword>
<evidence type="ECO:0000256" key="7">
    <source>
        <dbReference type="PROSITE-ProRule" id="PRU00169"/>
    </source>
</evidence>
<dbReference type="PROSITE" id="PS00675">
    <property type="entry name" value="SIGMA54_INTERACT_1"/>
    <property type="match status" value="1"/>
</dbReference>
<keyword evidence="5" id="KW-0010">Activator</keyword>
<dbReference type="SMART" id="SM00448">
    <property type="entry name" value="REC"/>
    <property type="match status" value="1"/>
</dbReference>
<keyword evidence="6" id="KW-0804">Transcription</keyword>
<dbReference type="InterPro" id="IPR002078">
    <property type="entry name" value="Sigma_54_int"/>
</dbReference>
<dbReference type="Gene3D" id="1.10.10.60">
    <property type="entry name" value="Homeodomain-like"/>
    <property type="match status" value="1"/>
</dbReference>
<dbReference type="Pfam" id="PF00158">
    <property type="entry name" value="Sigma54_activat"/>
    <property type="match status" value="1"/>
</dbReference>
<dbReference type="Pfam" id="PF00072">
    <property type="entry name" value="Response_reg"/>
    <property type="match status" value="1"/>
</dbReference>
<dbReference type="InterPro" id="IPR009057">
    <property type="entry name" value="Homeodomain-like_sf"/>
</dbReference>
<dbReference type="CDD" id="cd00009">
    <property type="entry name" value="AAA"/>
    <property type="match status" value="1"/>
</dbReference>
<evidence type="ECO:0000256" key="6">
    <source>
        <dbReference type="ARBA" id="ARBA00023163"/>
    </source>
</evidence>
<dbReference type="OrthoDB" id="9803970at2"/>
<dbReference type="InterPro" id="IPR025943">
    <property type="entry name" value="Sigma_54_int_dom_ATP-bd_2"/>
</dbReference>
<reference evidence="10 11" key="1">
    <citation type="submission" date="2014-04" db="EMBL/GenBank/DDBJ databases">
        <title>The Genome Sequence of Thermoanaerobaculum aquaticum MP-01, The First Cultivated Group 23 Acidobacterium.</title>
        <authorList>
            <person name="Stamps B.W."/>
            <person name="Losey N.A."/>
            <person name="Lawson P.A."/>
            <person name="Stevenson B.S."/>
        </authorList>
    </citation>
    <scope>NUCLEOTIDE SEQUENCE [LARGE SCALE GENOMIC DNA]</scope>
    <source>
        <strain evidence="10 11">MP-01</strain>
    </source>
</reference>
<dbReference type="SUPFAM" id="SSF52540">
    <property type="entry name" value="P-loop containing nucleoside triphosphate hydrolases"/>
    <property type="match status" value="1"/>
</dbReference>
<name>A0A062XUI0_9BACT</name>
<keyword evidence="4" id="KW-0238">DNA-binding</keyword>
<keyword evidence="1" id="KW-0547">Nucleotide-binding</keyword>